<dbReference type="InterPro" id="IPR032466">
    <property type="entry name" value="Metal_Hydrolase"/>
</dbReference>
<gene>
    <name evidence="3" type="ORF">G9U52_09990</name>
</gene>
<dbReference type="PANTHER" id="PTHR21240">
    <property type="entry name" value="2-AMINO-3-CARBOXYLMUCONATE-6-SEMIALDEHYDE DECARBOXYLASE"/>
    <property type="match status" value="1"/>
</dbReference>
<dbReference type="RefSeq" id="WP_166148896.1">
    <property type="nucleotide sequence ID" value="NZ_JAAOIW010000003.1"/>
</dbReference>
<name>A0ABX0J5Q2_9BACL</name>
<sequence length="363" mass="41692">MIQDTAPEPGISKTAFVKKQKLIDCDVHVSPQHPDQIRKHMAAKWQDRFAMSGRDLYAHPTYVNRTDAHPPSGLPVGSDPDFLRKQLVDEYGMNHLILIQRPFTNPLPNPEFATALTAAWNDWIAETWLKAYNHDHVFKGSICVSTQDPLGAVREIERWVGHPHFVQIVTDSAAAAAYGQRQFDPIYEACERLGLPFAMHAGADGTGITSIPSSGYPTHYIEWSTLHVLSYQTHLVSMLVEGVFERFPGLKVVLVEGGVAWLPTLLWRLDTQYERFKKELPWLSKKPSEYVRDHVRVTSQPIERPSDRHLLKMLQLMDAEHILMFSSDYPHWDFDSPRLAFPKLPEALRNRIYYENARELYRL</sequence>
<feature type="domain" description="Amidohydrolase-related" evidence="2">
    <location>
        <begin position="23"/>
        <end position="363"/>
    </location>
</feature>
<evidence type="ECO:0000259" key="2">
    <source>
        <dbReference type="Pfam" id="PF04909"/>
    </source>
</evidence>
<keyword evidence="4" id="KW-1185">Reference proteome</keyword>
<dbReference type="Gene3D" id="3.20.20.140">
    <property type="entry name" value="Metal-dependent hydrolases"/>
    <property type="match status" value="1"/>
</dbReference>
<dbReference type="Pfam" id="PF04909">
    <property type="entry name" value="Amidohydro_2"/>
    <property type="match status" value="1"/>
</dbReference>
<keyword evidence="1" id="KW-0456">Lyase</keyword>
<accession>A0ABX0J5Q2</accession>
<evidence type="ECO:0000313" key="3">
    <source>
        <dbReference type="EMBL" id="NHN30163.1"/>
    </source>
</evidence>
<protein>
    <submittedName>
        <fullName evidence="3">Amidohydrolase</fullName>
    </submittedName>
</protein>
<proteinExistence type="predicted"/>
<dbReference type="InterPro" id="IPR032465">
    <property type="entry name" value="ACMSD"/>
</dbReference>
<reference evidence="3" key="1">
    <citation type="submission" date="2020-03" db="EMBL/GenBank/DDBJ databases">
        <title>Draft sequencing of Paenibacilllus sp. S3N08.</title>
        <authorList>
            <person name="Kim D.-U."/>
        </authorList>
    </citation>
    <scope>NUCLEOTIDE SEQUENCE</scope>
    <source>
        <strain evidence="3">S3N08</strain>
    </source>
</reference>
<evidence type="ECO:0000313" key="4">
    <source>
        <dbReference type="Proteomes" id="UP001165962"/>
    </source>
</evidence>
<dbReference type="InterPro" id="IPR006680">
    <property type="entry name" value="Amidohydro-rel"/>
</dbReference>
<dbReference type="Proteomes" id="UP001165962">
    <property type="component" value="Unassembled WGS sequence"/>
</dbReference>
<evidence type="ECO:0000256" key="1">
    <source>
        <dbReference type="ARBA" id="ARBA00023239"/>
    </source>
</evidence>
<organism evidence="3 4">
    <name type="scientific">Paenibacillus agricola</name>
    <dbReference type="NCBI Taxonomy" id="2716264"/>
    <lineage>
        <taxon>Bacteria</taxon>
        <taxon>Bacillati</taxon>
        <taxon>Bacillota</taxon>
        <taxon>Bacilli</taxon>
        <taxon>Bacillales</taxon>
        <taxon>Paenibacillaceae</taxon>
        <taxon>Paenibacillus</taxon>
    </lineage>
</organism>
<comment type="caution">
    <text evidence="3">The sequence shown here is derived from an EMBL/GenBank/DDBJ whole genome shotgun (WGS) entry which is preliminary data.</text>
</comment>
<dbReference type="EMBL" id="JAAOIW010000003">
    <property type="protein sequence ID" value="NHN30163.1"/>
    <property type="molecule type" value="Genomic_DNA"/>
</dbReference>
<dbReference type="SUPFAM" id="SSF51556">
    <property type="entry name" value="Metallo-dependent hydrolases"/>
    <property type="match status" value="1"/>
</dbReference>
<dbReference type="PANTHER" id="PTHR21240:SF28">
    <property type="entry name" value="ISO-OROTATE DECARBOXYLASE (EUROFUNG)"/>
    <property type="match status" value="1"/>
</dbReference>